<evidence type="ECO:0000313" key="3">
    <source>
        <dbReference type="Proteomes" id="UP001224418"/>
    </source>
</evidence>
<reference evidence="2 3" key="1">
    <citation type="submission" date="2023-07" db="EMBL/GenBank/DDBJ databases">
        <title>Genomic Encyclopedia of Type Strains, Phase IV (KMG-IV): sequencing the most valuable type-strain genomes for metagenomic binning, comparative biology and taxonomic classification.</title>
        <authorList>
            <person name="Goeker M."/>
        </authorList>
    </citation>
    <scope>NUCLEOTIDE SEQUENCE [LARGE SCALE GENOMIC DNA]</scope>
    <source>
        <strain evidence="2 3">DSM 1400</strain>
    </source>
</reference>
<accession>A0ABU0JUF6</accession>
<evidence type="ECO:0000256" key="1">
    <source>
        <dbReference type="SAM" id="Phobius"/>
    </source>
</evidence>
<comment type="caution">
    <text evidence="2">The sequence shown here is derived from an EMBL/GenBank/DDBJ whole genome shotgun (WGS) entry which is preliminary data.</text>
</comment>
<feature type="transmembrane region" description="Helical" evidence="1">
    <location>
        <begin position="38"/>
        <end position="58"/>
    </location>
</feature>
<dbReference type="InterPro" id="IPR014584">
    <property type="entry name" value="UCP033729"/>
</dbReference>
<proteinExistence type="predicted"/>
<dbReference type="NCBIfam" id="NF041287">
    <property type="entry name" value="lipo_GerS_rel"/>
    <property type="match status" value="1"/>
</dbReference>
<keyword evidence="1" id="KW-1133">Transmembrane helix</keyword>
<keyword evidence="3" id="KW-1185">Reference proteome</keyword>
<evidence type="ECO:0000313" key="2">
    <source>
        <dbReference type="EMBL" id="MDQ0480737.1"/>
    </source>
</evidence>
<dbReference type="RefSeq" id="WP_307356853.1">
    <property type="nucleotide sequence ID" value="NZ_BAAACJ010000034.1"/>
</dbReference>
<organism evidence="2 3">
    <name type="scientific">Hathewaya limosa</name>
    <name type="common">Clostridium limosum</name>
    <dbReference type="NCBI Taxonomy" id="1536"/>
    <lineage>
        <taxon>Bacteria</taxon>
        <taxon>Bacillati</taxon>
        <taxon>Bacillota</taxon>
        <taxon>Clostridia</taxon>
        <taxon>Eubacteriales</taxon>
        <taxon>Clostridiaceae</taxon>
        <taxon>Hathewaya</taxon>
    </lineage>
</organism>
<dbReference type="PIRSF" id="PIRSF033729">
    <property type="entry name" value="UCP033729"/>
    <property type="match status" value="1"/>
</dbReference>
<dbReference type="EMBL" id="JAUSWN010000026">
    <property type="protein sequence ID" value="MDQ0480737.1"/>
    <property type="molecule type" value="Genomic_DNA"/>
</dbReference>
<protein>
    <recommendedName>
        <fullName evidence="4">Membrane associated protein</fullName>
    </recommendedName>
</protein>
<keyword evidence="1" id="KW-0812">Transmembrane</keyword>
<gene>
    <name evidence="2" type="ORF">QOZ93_002487</name>
</gene>
<dbReference type="Gene3D" id="2.50.20.10">
    <property type="entry name" value="Lipoprotein localisation LolA/LolB/LppX"/>
    <property type="match status" value="1"/>
</dbReference>
<name>A0ABU0JUF6_HATLI</name>
<evidence type="ECO:0008006" key="4">
    <source>
        <dbReference type="Google" id="ProtNLM"/>
    </source>
</evidence>
<dbReference type="Proteomes" id="UP001224418">
    <property type="component" value="Unassembled WGS sequence"/>
</dbReference>
<keyword evidence="1" id="KW-0472">Membrane</keyword>
<sequence>MKKELIVKKNKQILEKIKFKKLKENKINNKNVFNKLKLTDVLIFILAIILGFNIYKILTVGKKGTLNSLESLKSMSSYTSKIDIIMKNNKEEILYSGEQKYKRYQGSKLELEKNTYFFKNDKIYVKDNKGKIYEEKSQDGMYKLCFIEQYLQYLYLQQYSKEKNIDYEGKTCQVFKFEVPMNNSNLEKACVILDKKEKIPKMIKVFNRKGEETLIVKYKEFLKNIQLDNDQFKI</sequence>